<dbReference type="PRINTS" id="PR00111">
    <property type="entry name" value="ABHYDROLASE"/>
</dbReference>
<dbReference type="EMBL" id="JACFXV010000048">
    <property type="protein sequence ID" value="MBA5777198.1"/>
    <property type="molecule type" value="Genomic_DNA"/>
</dbReference>
<protein>
    <submittedName>
        <fullName evidence="2">Alpha/beta fold hydrolase</fullName>
    </submittedName>
</protein>
<dbReference type="InterPro" id="IPR000639">
    <property type="entry name" value="Epox_hydrolase-like"/>
</dbReference>
<dbReference type="Pfam" id="PF00561">
    <property type="entry name" value="Abhydrolase_1"/>
    <property type="match status" value="1"/>
</dbReference>
<dbReference type="SUPFAM" id="SSF53474">
    <property type="entry name" value="alpha/beta-Hydrolases"/>
    <property type="match status" value="1"/>
</dbReference>
<feature type="domain" description="AB hydrolase-1" evidence="1">
    <location>
        <begin position="15"/>
        <end position="242"/>
    </location>
</feature>
<reference evidence="2 3" key="1">
    <citation type="submission" date="2020-07" db="EMBL/GenBank/DDBJ databases">
        <title>Stappia sp., F7233, whole genome shotgun sequencing project.</title>
        <authorList>
            <person name="Jiang S."/>
            <person name="Liu Z.W."/>
            <person name="Du Z.J."/>
        </authorList>
    </citation>
    <scope>NUCLEOTIDE SEQUENCE [LARGE SCALE GENOMIC DNA]</scope>
    <source>
        <strain evidence="2 3">F7233</strain>
    </source>
</reference>
<dbReference type="Gene3D" id="3.40.50.1820">
    <property type="entry name" value="alpha/beta hydrolase"/>
    <property type="match status" value="1"/>
</dbReference>
<dbReference type="AlphaFoldDB" id="A0A839ADT5"/>
<gene>
    <name evidence="2" type="ORF">H2509_08670</name>
</gene>
<proteinExistence type="predicted"/>
<evidence type="ECO:0000313" key="2">
    <source>
        <dbReference type="EMBL" id="MBA5777198.1"/>
    </source>
</evidence>
<dbReference type="PANTHER" id="PTHR43798">
    <property type="entry name" value="MONOACYLGLYCEROL LIPASE"/>
    <property type="match status" value="1"/>
</dbReference>
<dbReference type="InterPro" id="IPR050266">
    <property type="entry name" value="AB_hydrolase_sf"/>
</dbReference>
<dbReference type="GO" id="GO:0016787">
    <property type="term" value="F:hydrolase activity"/>
    <property type="evidence" value="ECO:0007669"/>
    <property type="project" value="UniProtKB-KW"/>
</dbReference>
<evidence type="ECO:0000313" key="3">
    <source>
        <dbReference type="Proteomes" id="UP000541109"/>
    </source>
</evidence>
<dbReference type="PRINTS" id="PR00412">
    <property type="entry name" value="EPOXHYDRLASE"/>
</dbReference>
<name>A0A839ADT5_9HYPH</name>
<keyword evidence="3" id="KW-1185">Reference proteome</keyword>
<organism evidence="2 3">
    <name type="scientific">Stappia albiluteola</name>
    <dbReference type="NCBI Taxonomy" id="2758565"/>
    <lineage>
        <taxon>Bacteria</taxon>
        <taxon>Pseudomonadati</taxon>
        <taxon>Pseudomonadota</taxon>
        <taxon>Alphaproteobacteria</taxon>
        <taxon>Hyphomicrobiales</taxon>
        <taxon>Stappiaceae</taxon>
        <taxon>Stappia</taxon>
    </lineage>
</organism>
<accession>A0A839ADT5</accession>
<dbReference type="Proteomes" id="UP000541109">
    <property type="component" value="Unassembled WGS sequence"/>
</dbReference>
<dbReference type="InterPro" id="IPR029058">
    <property type="entry name" value="AB_hydrolase_fold"/>
</dbReference>
<dbReference type="RefSeq" id="WP_182164364.1">
    <property type="nucleotide sequence ID" value="NZ_JACFXV010000048.1"/>
</dbReference>
<dbReference type="InterPro" id="IPR000073">
    <property type="entry name" value="AB_hydrolase_1"/>
</dbReference>
<comment type="caution">
    <text evidence="2">The sequence shown here is derived from an EMBL/GenBank/DDBJ whole genome shotgun (WGS) entry which is preliminary data.</text>
</comment>
<keyword evidence="2" id="KW-0378">Hydrolase</keyword>
<sequence length="262" mass="27707">MRVPSFEKQGAGRETIILLHGIGAGAGMFTPQLSGLSDTFTVIAWNMPGYGDTPLDGPMSFEGLAETLLSLIDHLGIGKANLVGHSIGGMVAQEFYARHPERVATLVLSATTSAFGSRDGEFQRKFIADRLAPLDAGKTIPELAAGFVPKLVGSASEPTAVAIAQEAMSRLSPDTYREVIRCLATFDRREDLKRICVPTLVIAGEEDTNGPAATLKKMAESIEGARFACLPGIGHLAPLEAPDAYNALLRGFYSDTIGGDTA</sequence>
<evidence type="ECO:0000259" key="1">
    <source>
        <dbReference type="Pfam" id="PF00561"/>
    </source>
</evidence>